<protein>
    <submittedName>
        <fullName evidence="1">Uncharacterized protein</fullName>
    </submittedName>
</protein>
<organism evidence="1 2">
    <name type="scientific">Ralstonia insidiosa</name>
    <dbReference type="NCBI Taxonomy" id="190721"/>
    <lineage>
        <taxon>Bacteria</taxon>
        <taxon>Pseudomonadati</taxon>
        <taxon>Pseudomonadota</taxon>
        <taxon>Betaproteobacteria</taxon>
        <taxon>Burkholderiales</taxon>
        <taxon>Burkholderiaceae</taxon>
        <taxon>Ralstonia</taxon>
    </lineage>
</organism>
<dbReference type="EMBL" id="CP012606">
    <property type="protein sequence ID" value="ANH76403.1"/>
    <property type="molecule type" value="Genomic_DNA"/>
</dbReference>
<dbReference type="RefSeq" id="WP_021192909.1">
    <property type="nucleotide sequence ID" value="NZ_CP012606.1"/>
</dbReference>
<gene>
    <name evidence="1" type="ORF">ACS15_5748</name>
</gene>
<accession>A0AAC9BLF0</accession>
<proteinExistence type="predicted"/>
<name>A0AAC9BLF0_9RALS</name>
<dbReference type="KEGG" id="rin:ACS15_5748"/>
<sequence>MNEISVDPNLVDLFVGMPIHKPATFHTAGVTGGFQLIYQY</sequence>
<evidence type="ECO:0000313" key="2">
    <source>
        <dbReference type="Proteomes" id="UP000077927"/>
    </source>
</evidence>
<reference evidence="1 2" key="1">
    <citation type="submission" date="2015-09" db="EMBL/GenBank/DDBJ databases">
        <authorList>
            <person name="Xu Y."/>
            <person name="Nagy A."/>
            <person name="Liu N.T."/>
            <person name="Nou X."/>
        </authorList>
    </citation>
    <scope>NUCLEOTIDE SEQUENCE [LARGE SCALE GENOMIC DNA]</scope>
    <source>
        <strain evidence="1 2">FC1138</strain>
    </source>
</reference>
<dbReference type="Proteomes" id="UP000077927">
    <property type="component" value="Chromosome 2"/>
</dbReference>
<evidence type="ECO:0000313" key="1">
    <source>
        <dbReference type="EMBL" id="ANH76403.1"/>
    </source>
</evidence>
<dbReference type="AlphaFoldDB" id="A0AAC9BLF0"/>